<feature type="region of interest" description="Disordered" evidence="1">
    <location>
        <begin position="939"/>
        <end position="965"/>
    </location>
</feature>
<sequence length="1676" mass="183066">MESFGEWLGLFAHRLYRSIWMFWYAYKLLTSVFIYVYVLESFLFESRLPLSLTESLLLFGSEVNREERSWYLFHIAIQAAQITVVYLMWRVFKRKESNFPDKHHTAFIELIDGLPSFGLLHGMRFLCSLGLRATGRDINERKQSSVSLSNTVVLAISSAVICFGVLIYELRARSLRLLMFLLPLLYVDAYGSALSQYLASQGLSCAPDLLANYEQKPILAVVSALLKFGMLFGVSFLAYFFVRVAFFLTPFCSAALLFYFLLHRHDPNYVAEPLPRTPFDPANRFCQVCRTTILAKLRQDSGRVDDAPPSGHHYTMSSLRKSALQGCRICVTIWDRLTEEVSSVNRYMPSVYFTTYEFSCRAIDIHVQWHFYLCAFIIERVSSKAVRIANQRCPPKSIGFEFCSLPDNDLEHHTGSEQSLDQAKKCIGVNKFQPSRLLYLGQPKDISIHIKGEYPRDLTYMTLSHCWGSSHFIKLQSDNLDEFRRTISWESLPQTFKDAVRVARHLGSQYLWIDSLCIMQDSLNDWNHEAKEMGEVYRNSMCNIAASSASDSSQGCLYPRNPRILQPEPLGDYGDELKDFYLFNRSFPQKPFPLYTRAWVLQEALLAPRTLDCGKSQLYWRCDATKASEECPGGYPISKGVYLSHPAHSSSCPDESLRAMVAETNRGKEDEIRYPEEPRPCGLVKSLTLTDEALQTAVKHWSNIVEAYSNMSLTFETDMPIAIHGAIEAFRPFLGQCYAGMWEYTLPAHLVWVPKWPVLVTTVLHCKRPLVKRAPSWSWMSLVGKIDYKQTCWLHPDYSLLSHVIQVTVISPAEIRLHLHAPIFKAIYVGDARSTIKRALRACFISRAKRQSVVVVNKHMDVKWEIMGYYTEDDDDEEKSTLRACFDVQEEEDAARDIYLVAITEKSGTEGLVLAKDDNGFYSRLGSFYAAGTSVVGTSTSPIGQTSSTEATTTSQETTTSSSAPDSIELDLRSAILGQGASFYPPPDGSQILMHPVVSDQALNRRAPPFVPPPSPYSYSNISIAAIVKAAGMPSVLLLKFNVTMTCNDCARKIKRETRSPCVFEVLVGGEVIAAEPIVSSQDGLLITTNPYDSTEPFNLEIRQTCNGEIIDALVNGVTLKAGSGATSKPIPSIIIGPETGSATETNSQGATTRSDADTVIPTVTDSAEFTTNSQGQTVFPTGTDSEGATTNSEGETVFPTGTQTDDSTNSAGVTTNPQGETIIPTGTQSDDFTNSAGFTTNSEGETVSPTGTATDTSLPPSFTSPTGFPSDIGTFTLFGCVGSTAGFPTFELADSNASMDLNACAALCNRRAYFGVYDISCYCGDQIDPDDTSQVSLDQCGIECPGDDSQFCGGESRSDKLRARQNISNRRLLTVYIAAEAGGTVTDSVTQTVTDRETVITTFTTTVTGATAITTQAVTTTLVCLAGKCYSTSSSDATVYVFFEINGSECDGQWVYISEPCACAGGQRYVPQFCTGGSCSSLKVHKAEECHDWYNYKSFFVASDCATCAEGKSVYLPWENSWGTPDNCNGDVPICNGYDCPSKPNGGGSRNGGYPGHKGNSNTPHEGLKGGANGYSHIVSNGGSSDGSQGGSNGDSSSGYHGTPNGGSDNGSNSGSNGSPSGSSNSGSQGSHDSNGGSKGSEAGGQPSNVPVVVSGASRQTTSAFGLFAILAAFL</sequence>
<comment type="caution">
    <text evidence="4">The sequence shown here is derived from an EMBL/GenBank/DDBJ whole genome shotgun (WGS) entry which is preliminary data.</text>
</comment>
<protein>
    <recommendedName>
        <fullName evidence="3">WSC domain-containing protein</fullName>
    </recommendedName>
</protein>
<feature type="compositionally biased region" description="Polar residues" evidence="1">
    <location>
        <begin position="1174"/>
        <end position="1254"/>
    </location>
</feature>
<keyword evidence="2" id="KW-0472">Membrane</keyword>
<dbReference type="PANTHER" id="PTHR33112">
    <property type="entry name" value="DOMAIN PROTEIN, PUTATIVE-RELATED"/>
    <property type="match status" value="1"/>
</dbReference>
<dbReference type="Pfam" id="PF06985">
    <property type="entry name" value="HET"/>
    <property type="match status" value="1"/>
</dbReference>
<feature type="transmembrane region" description="Helical" evidence="2">
    <location>
        <begin position="70"/>
        <end position="89"/>
    </location>
</feature>
<feature type="compositionally biased region" description="Gly residues" evidence="1">
    <location>
        <begin position="1585"/>
        <end position="1594"/>
    </location>
</feature>
<evidence type="ECO:0000313" key="4">
    <source>
        <dbReference type="EMBL" id="OBS22942.1"/>
    </source>
</evidence>
<evidence type="ECO:0000256" key="2">
    <source>
        <dbReference type="SAM" id="Phobius"/>
    </source>
</evidence>
<name>A0A1B8AQW4_FUSPO</name>
<dbReference type="InterPro" id="IPR002889">
    <property type="entry name" value="WSC_carb-bd"/>
</dbReference>
<feature type="transmembrane region" description="Helical" evidence="2">
    <location>
        <begin position="218"/>
        <end position="237"/>
    </location>
</feature>
<dbReference type="PANTHER" id="PTHR33112:SF16">
    <property type="entry name" value="HETEROKARYON INCOMPATIBILITY DOMAIN-CONTAINING PROTEIN"/>
    <property type="match status" value="1"/>
</dbReference>
<feature type="transmembrane region" description="Helical" evidence="2">
    <location>
        <begin position="151"/>
        <end position="170"/>
    </location>
</feature>
<reference evidence="4 5" key="1">
    <citation type="submission" date="2016-06" db="EMBL/GenBank/DDBJ databases">
        <title>Living apart together: crosstalk between the core and supernumerary genomes in a fungal plant pathogen.</title>
        <authorList>
            <person name="Vanheule A."/>
            <person name="Audenaert K."/>
            <person name="Warris S."/>
            <person name="Van De Geest H."/>
            <person name="Schijlen E."/>
            <person name="Hofte M."/>
            <person name="De Saeger S."/>
            <person name="Haesaert G."/>
            <person name="Waalwijk C."/>
            <person name="Van Der Lee T."/>
        </authorList>
    </citation>
    <scope>NUCLEOTIDE SEQUENCE [LARGE SCALE GENOMIC DNA]</scope>
    <source>
        <strain evidence="4 5">2516</strain>
    </source>
</reference>
<gene>
    <name evidence="4" type="ORF">FPOA_09263</name>
</gene>
<keyword evidence="2" id="KW-1133">Transmembrane helix</keyword>
<accession>A0A1B8AQW4</accession>
<proteinExistence type="predicted"/>
<feature type="compositionally biased region" description="Low complexity" evidence="1">
    <location>
        <begin position="1611"/>
        <end position="1637"/>
    </location>
</feature>
<evidence type="ECO:0000256" key="1">
    <source>
        <dbReference type="SAM" id="MobiDB-lite"/>
    </source>
</evidence>
<keyword evidence="2" id="KW-0812">Transmembrane</keyword>
<dbReference type="EMBL" id="LYXU01000003">
    <property type="protein sequence ID" value="OBS22942.1"/>
    <property type="molecule type" value="Genomic_DNA"/>
</dbReference>
<feature type="transmembrane region" description="Helical" evidence="2">
    <location>
        <begin position="244"/>
        <end position="262"/>
    </location>
</feature>
<feature type="transmembrane region" description="Helical" evidence="2">
    <location>
        <begin position="177"/>
        <end position="198"/>
    </location>
</feature>
<keyword evidence="5" id="KW-1185">Reference proteome</keyword>
<organism evidence="4 5">
    <name type="scientific">Fusarium poae</name>
    <dbReference type="NCBI Taxonomy" id="36050"/>
    <lineage>
        <taxon>Eukaryota</taxon>
        <taxon>Fungi</taxon>
        <taxon>Dikarya</taxon>
        <taxon>Ascomycota</taxon>
        <taxon>Pezizomycotina</taxon>
        <taxon>Sordariomycetes</taxon>
        <taxon>Hypocreomycetidae</taxon>
        <taxon>Hypocreales</taxon>
        <taxon>Nectriaceae</taxon>
        <taxon>Fusarium</taxon>
    </lineage>
</organism>
<feature type="region of interest" description="Disordered" evidence="1">
    <location>
        <begin position="1131"/>
        <end position="1155"/>
    </location>
</feature>
<feature type="compositionally biased region" description="Low complexity" evidence="1">
    <location>
        <begin position="945"/>
        <end position="964"/>
    </location>
</feature>
<evidence type="ECO:0000259" key="3">
    <source>
        <dbReference type="PROSITE" id="PS51212"/>
    </source>
</evidence>
<dbReference type="Pfam" id="PF01822">
    <property type="entry name" value="WSC"/>
    <property type="match status" value="1"/>
</dbReference>
<dbReference type="PROSITE" id="PS51212">
    <property type="entry name" value="WSC"/>
    <property type="match status" value="1"/>
</dbReference>
<feature type="region of interest" description="Disordered" evidence="1">
    <location>
        <begin position="1550"/>
        <end position="1655"/>
    </location>
</feature>
<feature type="compositionally biased region" description="Polar residues" evidence="1">
    <location>
        <begin position="1141"/>
        <end position="1154"/>
    </location>
</feature>
<feature type="domain" description="WSC" evidence="3">
    <location>
        <begin position="1275"/>
        <end position="1365"/>
    </location>
</feature>
<dbReference type="InterPro" id="IPR010730">
    <property type="entry name" value="HET"/>
</dbReference>
<evidence type="ECO:0000313" key="5">
    <source>
        <dbReference type="Proteomes" id="UP000091967"/>
    </source>
</evidence>
<dbReference type="STRING" id="36050.A0A1B8AQW4"/>
<feature type="transmembrane region" description="Helical" evidence="2">
    <location>
        <begin position="21"/>
        <end position="39"/>
    </location>
</feature>
<dbReference type="Proteomes" id="UP000091967">
    <property type="component" value="Unassembled WGS sequence"/>
</dbReference>
<feature type="region of interest" description="Disordered" evidence="1">
    <location>
        <begin position="1174"/>
        <end position="1262"/>
    </location>
</feature>